<proteinExistence type="predicted"/>
<evidence type="ECO:0000313" key="1">
    <source>
        <dbReference type="EMBL" id="KAI3362556.1"/>
    </source>
</evidence>
<dbReference type="EMBL" id="CM041545">
    <property type="protein sequence ID" value="KAI3362556.1"/>
    <property type="molecule type" value="Genomic_DNA"/>
</dbReference>
<reference evidence="1" key="1">
    <citation type="submission" date="2022-04" db="EMBL/GenBank/DDBJ databases">
        <title>Jade perch genome.</title>
        <authorList>
            <person name="Chao B."/>
        </authorList>
    </citation>
    <scope>NUCLEOTIDE SEQUENCE</scope>
    <source>
        <strain evidence="1">CB-2022</strain>
    </source>
</reference>
<keyword evidence="2" id="KW-1185">Reference proteome</keyword>
<name>A0ACB8W495_9TELE</name>
<comment type="caution">
    <text evidence="1">The sequence shown here is derived from an EMBL/GenBank/DDBJ whole genome shotgun (WGS) entry which is preliminary data.</text>
</comment>
<sequence length="2929" mass="321677">MNEGNAPVKDTSLSSVQFRRAAAGLRTTGARSQRRPAGHGERRPGRAEAGGGRRRRRRRLGAGGGPAAGRSAVGLHPAGRPGARRAAHHLQGSLIQDTLRNLLLHIPPSLLFILLLLLLLLHRRHHNKPHSHRITADNQREVSNYASKTADTHKTHIRSLGLCAMELLEAFYRRKLRKKQKKAAVGQSDGALCRSPSEASVNRLATGLISKVVRFTSRRSEPASRPHSWHSTKLSESQQELDQGGMDTMSSAWHHSYHASASTTNLSGGFDSGSSHLRKSPDQYSSRGSMESLDPPQSSHLHSGAQHHHSLAHHIHSGPHPAYSSCHQLSSARSSNSIDHIHSKRDSAYSSFSTSSSIPDYLASTPSFSPERSYSLETVPQRGGGSGDMQQTDIRYVHMGYDTKQGLSQDHELGSISSALLHNSDSRGGGAASLGLSRDLQGSVGRVCYRGGSSSSSSSSSGGAPASNRHSVGPIWSPAASRNSYETLKGAPAPPRRSDSYAAIRNHERHERPNSWSSLEHARSLRSLHKGSWHHSSGSVASVAAKGSYSAEGQLHTVIEKSPESSPTTKPRQGGGFSQPSSPTGPTGSSPQSGRLIPPTGMYHIPQPEPHYAQMPSASSGQAFSGNYPTLAKEGSRQQQQGVQDIGGREEGATEGQRNGRMPATENGYQNTTSSSSFPYSSTSASTQLRTQAHETDRLMDQTSIYSEPVASSRVTQGQVPPTHLPVHPQPQAPPPSSSQSSPRHLSDSAVMQYQQWDHRERDKDREHPLTRLEIALAEVQRCASPDSVVSTSSHGNSVFEDGSQRPARSLSVLEKVSRFELQERTGKQRSHSTTKAHNKANHLRNQMTEKGRNIICGADDLRNMLDRSNGTKAHRTMSYRGGNSEHMKYRTPADPSSALQRSRSSFQLVESRERDSSKDLSQDMQEMLSYMQDTSYNRSYRDSLKDAQSKVLRSTSFRRRDLNSSVSSQPPAAPPPMNSSCSNQPPPVPAKYHSLEKKAPKTMPKPQGIVITPQTPPPVTYPHSPKDRHVVSPETRGQSPPALPSIPPIGPPALMRICGRKRLAADQKKRSYSEPENMNEVGVSDAETAALFKRGGETSVADRRKMFELVASRVGGGALQHATSRPDLRQLQHDALAEYVERKRGVKKDEGGQRSGRRPCSAYLQPENNNHTDSSCHSDTVSLSSISSLLSHQDCGTDQNVSSGERQMCSNLRSFQSNLFYPGRVTTPRPPVYPLPSTPPASPPDLQAQIHQNHTPEAGLSRHSLSSSKVLSLGHQQQAAEPLRNLGLSKQLNGALQRAGSPRGFGKSASAEDLLERSEEEQMTPQHNRSHSSPTVERLNQDFPPGDVRMFGVFGSEPGPCSLAEDRLFAILKPTVALCGHVPCCWHYREREMKGEKEDKKHADIQLSEGPISPQHPQYSLNADKLAGSSQDSGSSHTPVTRRERQRNSERQRANSTSALAASVGLPCPFSPPGTKDGGSTEWHASERLSQANLDAITFPDIPQTNTEEDGNPGTDETLVTDRQTRHSLSDASILEDAAKDMYTGRAFSLELGGGHSAENAKHISAVTPVLLPHFQPAAPPNRNSLTSPLPSSHPSISRHLSSLRISESSLISPSDLQQPLKEGPLEEDCDEVFLQNPACLSPPLPITETSIMEDFPPPPPPPPIELEQENEDQIGPSMEFLNNSISLPRKTSLQHPFNFSSNCPPAVPSLTPPIKPQQSTITTSTTEPSFSLEYQPFPKREKTSEEMRVEVLAQQLVSQDRSLAPLLNTWGGKSTIELMEEIFPNSKLVGKSLWQRRGSSRLDSRIQDGICDPAESTATDKGNETEDKRDLNTRKAELCEALKHSVAVLRQEKEALCEEQRCHQAVGASIEALVQERLKTNERDKYSMFIGDLEKIVNLLLSLCSRLSRIDRSLLALEREELSQEDVAEERVRQTCCTVSQGGAKDSLHHKRSLLLCQTEDALELKENFDRRQHLVHSILSGYFTELQLQDYRHFISTKPSLLIRQRHLDDLIRQGEEQLTRLAESLPQELAEALGEASIRMATDFSQDSVLHFLQSSGSSVKNSDLLQHFRTFIRDHADRDRNRELFKKFVNSVATVQQIDGVSYVVLRKKFRGHVPGGGEEDSSGPRRLSAGKLSESNPERVGHSPAQSAVQPRQKSQLREVTTPAQPAVTAMKTVLPAAGIMLNNNNNNVERNLNLKQQQVASRPEGTGRPAAQGVSQISEKTELKTPSLAKPPAMEQCTKVGQHRVGLSPPRGITPVVPVVSHHSETSQQVPDTPRGGETHRFSEGGVHQEPDLHHIGVHSQVTARRIRHRKSYKSAVSYDEDEEENEKEEEVPVRRGSADGAWPLNADLKDMGRAISASSPCIIDQSAPPPVNFPFSSERKLPQIYIQDIEAEPLPPGGPGWSSESGAELRGRSQWAGPGMEPGSAPGEWTSTRRSLPLEAGRYVVSPVQAEEVVANHNVHTDCRYSQPVDVQWEARQGPDQSQSDWLLSSHSSILSPSSDTGLSSSDHSSSDDHRRLGLNSSFEELQARRGTAAVCKPCSKIQEVLQRTQRTQLESRAPWHHSTGHLLDDQEPIARLSPFHHSSDYLHGNQDSTASVLPWHLSTGDLCDDREEAESSDGSTSSPPLRQRPAVARRLSSHLRSRMCRSMGADLDQLLQEEARGGGGGSEVARLNRLQLISSSLSLRYDRPVIVLPVVLFPVPRRLAATSLVPLEPREHAWLVKGAAGAWPDIYSLFREDSSLLNKKDFISGFTVLHWIAKHGDHRVLNTLWYGVEKAGLTFDIDSRSTCGHTPLHIAAMHGNKNIMQLLVNKFKANVRLRDTTGKKAWQYLTCNMPPDIFQLLGAPLRVAWGGQGVGMVDTSWKQEKQQRQQQRHYLSSASSGERPLTLSGTTKVKRSSSIAALLKHKSMRRFYGHQSDSSV</sequence>
<dbReference type="Proteomes" id="UP000831701">
    <property type="component" value="Chromosome 15"/>
</dbReference>
<gene>
    <name evidence="1" type="ORF">L3Q82_012263</name>
</gene>
<accession>A0ACB8W495</accession>
<protein>
    <submittedName>
        <fullName evidence="1">Uncharacterized protein</fullName>
    </submittedName>
</protein>
<evidence type="ECO:0000313" key="2">
    <source>
        <dbReference type="Proteomes" id="UP000831701"/>
    </source>
</evidence>
<organism evidence="1 2">
    <name type="scientific">Scortum barcoo</name>
    <name type="common">barcoo grunter</name>
    <dbReference type="NCBI Taxonomy" id="214431"/>
    <lineage>
        <taxon>Eukaryota</taxon>
        <taxon>Metazoa</taxon>
        <taxon>Chordata</taxon>
        <taxon>Craniata</taxon>
        <taxon>Vertebrata</taxon>
        <taxon>Euteleostomi</taxon>
        <taxon>Actinopterygii</taxon>
        <taxon>Neopterygii</taxon>
        <taxon>Teleostei</taxon>
        <taxon>Neoteleostei</taxon>
        <taxon>Acanthomorphata</taxon>
        <taxon>Eupercaria</taxon>
        <taxon>Centrarchiformes</taxon>
        <taxon>Terapontoidei</taxon>
        <taxon>Terapontidae</taxon>
        <taxon>Scortum</taxon>
    </lineage>
</organism>